<feature type="compositionally biased region" description="Low complexity" evidence="1">
    <location>
        <begin position="134"/>
        <end position="147"/>
    </location>
</feature>
<dbReference type="Gene3D" id="3.30.40.10">
    <property type="entry name" value="Zinc/RING finger domain, C3HC4 (zinc finger)"/>
    <property type="match status" value="1"/>
</dbReference>
<feature type="region of interest" description="Disordered" evidence="1">
    <location>
        <begin position="62"/>
        <end position="91"/>
    </location>
</feature>
<dbReference type="SUPFAM" id="SSF57903">
    <property type="entry name" value="FYVE/PHD zinc finger"/>
    <property type="match status" value="1"/>
</dbReference>
<proteinExistence type="predicted"/>
<dbReference type="PANTHER" id="PTHR13510">
    <property type="entry name" value="FYVE-FINGER-CONTAINING RAB5 EFFECTOR PROTEIN RABENOSYN-5-RELATED"/>
    <property type="match status" value="1"/>
</dbReference>
<name>A0A8K1FK42_PYTOL</name>
<organism evidence="2 3">
    <name type="scientific">Pythium oligandrum</name>
    <name type="common">Mycoparasitic fungus</name>
    <dbReference type="NCBI Taxonomy" id="41045"/>
    <lineage>
        <taxon>Eukaryota</taxon>
        <taxon>Sar</taxon>
        <taxon>Stramenopiles</taxon>
        <taxon>Oomycota</taxon>
        <taxon>Peronosporomycetes</taxon>
        <taxon>Pythiales</taxon>
        <taxon>Pythiaceae</taxon>
        <taxon>Pythium</taxon>
    </lineage>
</organism>
<dbReference type="Gene3D" id="3.30.530.20">
    <property type="match status" value="1"/>
</dbReference>
<feature type="compositionally biased region" description="Basic residues" evidence="1">
    <location>
        <begin position="62"/>
        <end position="72"/>
    </location>
</feature>
<dbReference type="CDD" id="cd00065">
    <property type="entry name" value="FYVE_like_SF"/>
    <property type="match status" value="1"/>
</dbReference>
<keyword evidence="3" id="KW-1185">Reference proteome</keyword>
<dbReference type="AlphaFoldDB" id="A0A8K1FK42"/>
<feature type="region of interest" description="Disordered" evidence="1">
    <location>
        <begin position="130"/>
        <end position="150"/>
    </location>
</feature>
<dbReference type="InterPro" id="IPR013083">
    <property type="entry name" value="Znf_RING/FYVE/PHD"/>
</dbReference>
<sequence length="439" mass="49346">MVRTPLSAAIPDLELSETEQHEIIEQAAAVLAETLQIEREFLSEKVSKHEWKEVRGRHKNFQVYKERRRSSSRGRASDASKTSTETKSIDLEEVDWDGTRMNDESLYSDSFANSFVSEGVPLRMMSQLRDNLESTQSSSSQSSGGTSVTPASDYSVPMVVGIGQTDGHLEDVVFGAYAGDYSSWQQRAAYTGDKYTDSRILSTILGPTPEDPYRFLGIKWFAREQKRAIIGNFISDRDFLVIEATGITRDDDGATHGYYIMQSFRHPLIPELKERKVLRCDISLCYISRQISADKVQVFTRGFIDPKGSMPASFTIAVSAKPMMVQLEAVEVSYNKKLMWLAEQTQRSNPLHHQEPMGTRLCDSCQKKFNFMSSNLSTCQVCRHCVCSKCIIQRKLVVGVSSSGVTEHVLPFCMGCVQMAKHMPPHQVALDTVVGRYVR</sequence>
<evidence type="ECO:0008006" key="4">
    <source>
        <dbReference type="Google" id="ProtNLM"/>
    </source>
</evidence>
<gene>
    <name evidence="2" type="ORF">Poli38472_012554</name>
</gene>
<dbReference type="InterPro" id="IPR052727">
    <property type="entry name" value="Rab4/Rab5_effector"/>
</dbReference>
<dbReference type="EMBL" id="SPLM01000076">
    <property type="protein sequence ID" value="TMW61363.1"/>
    <property type="molecule type" value="Genomic_DNA"/>
</dbReference>
<dbReference type="InterPro" id="IPR011011">
    <property type="entry name" value="Znf_FYVE_PHD"/>
</dbReference>
<evidence type="ECO:0000256" key="1">
    <source>
        <dbReference type="SAM" id="MobiDB-lite"/>
    </source>
</evidence>
<dbReference type="InterPro" id="IPR023393">
    <property type="entry name" value="START-like_dom_sf"/>
</dbReference>
<evidence type="ECO:0000313" key="2">
    <source>
        <dbReference type="EMBL" id="TMW61363.1"/>
    </source>
</evidence>
<dbReference type="Proteomes" id="UP000794436">
    <property type="component" value="Unassembled WGS sequence"/>
</dbReference>
<accession>A0A8K1FK42</accession>
<protein>
    <recommendedName>
        <fullName evidence="4">FYVE-type domain-containing protein</fullName>
    </recommendedName>
</protein>
<evidence type="ECO:0000313" key="3">
    <source>
        <dbReference type="Proteomes" id="UP000794436"/>
    </source>
</evidence>
<dbReference type="PANTHER" id="PTHR13510:SF44">
    <property type="entry name" value="RABENOSYN-5"/>
    <property type="match status" value="1"/>
</dbReference>
<reference evidence="2" key="1">
    <citation type="submission" date="2019-03" db="EMBL/GenBank/DDBJ databases">
        <title>Long read genome sequence of the mycoparasitic Pythium oligandrum ATCC 38472 isolated from sugarbeet rhizosphere.</title>
        <authorList>
            <person name="Gaulin E."/>
        </authorList>
    </citation>
    <scope>NUCLEOTIDE SEQUENCE</scope>
    <source>
        <strain evidence="2">ATCC 38472_TT</strain>
    </source>
</reference>
<comment type="caution">
    <text evidence="2">The sequence shown here is derived from an EMBL/GenBank/DDBJ whole genome shotgun (WGS) entry which is preliminary data.</text>
</comment>